<dbReference type="SUPFAM" id="SSF53901">
    <property type="entry name" value="Thiolase-like"/>
    <property type="match status" value="1"/>
</dbReference>
<dbReference type="RefSeq" id="WP_144002008.1">
    <property type="nucleotide sequence ID" value="NZ_CP040916.1"/>
</dbReference>
<evidence type="ECO:0000256" key="9">
    <source>
        <dbReference type="ARBA" id="ARBA00023315"/>
    </source>
</evidence>
<evidence type="ECO:0000259" key="10">
    <source>
        <dbReference type="Pfam" id="PF08541"/>
    </source>
</evidence>
<dbReference type="InterPro" id="IPR013747">
    <property type="entry name" value="ACP_syn_III_C"/>
</dbReference>
<dbReference type="PANTHER" id="PTHR34069">
    <property type="entry name" value="3-OXOACYL-[ACYL-CARRIER-PROTEIN] SYNTHASE 3"/>
    <property type="match status" value="1"/>
</dbReference>
<protein>
    <submittedName>
        <fullName evidence="12">Ketoacyl-ACP synthase III</fullName>
    </submittedName>
</protein>
<dbReference type="Proteomes" id="UP000316806">
    <property type="component" value="Chromosome"/>
</dbReference>
<dbReference type="InterPro" id="IPR013751">
    <property type="entry name" value="ACP_syn_III_N"/>
</dbReference>
<feature type="domain" description="Beta-ketoacyl-[acyl-carrier-protein] synthase III C-terminal" evidence="10">
    <location>
        <begin position="236"/>
        <end position="325"/>
    </location>
</feature>
<evidence type="ECO:0000256" key="6">
    <source>
        <dbReference type="ARBA" id="ARBA00022832"/>
    </source>
</evidence>
<dbReference type="GO" id="GO:0004315">
    <property type="term" value="F:3-oxoacyl-[acyl-carrier-protein] synthase activity"/>
    <property type="evidence" value="ECO:0007669"/>
    <property type="project" value="InterPro"/>
</dbReference>
<evidence type="ECO:0000256" key="2">
    <source>
        <dbReference type="ARBA" id="ARBA00008642"/>
    </source>
</evidence>
<dbReference type="Gene3D" id="3.40.47.10">
    <property type="match status" value="1"/>
</dbReference>
<dbReference type="AlphaFoldDB" id="A0A516R3K8"/>
<keyword evidence="3" id="KW-0963">Cytoplasm</keyword>
<dbReference type="InterPro" id="IPR016039">
    <property type="entry name" value="Thiolase-like"/>
</dbReference>
<evidence type="ECO:0000256" key="4">
    <source>
        <dbReference type="ARBA" id="ARBA00022516"/>
    </source>
</evidence>
<keyword evidence="7" id="KW-0443">Lipid metabolism</keyword>
<comment type="similarity">
    <text evidence="2">Belongs to the thiolase-like superfamily. FabH family.</text>
</comment>
<evidence type="ECO:0000256" key="1">
    <source>
        <dbReference type="ARBA" id="ARBA00005189"/>
    </source>
</evidence>
<keyword evidence="9" id="KW-0012">Acyltransferase</keyword>
<gene>
    <name evidence="12" type="ORF">FH965_06430</name>
</gene>
<organism evidence="12 13">
    <name type="scientific">Streptomyces spectabilis</name>
    <dbReference type="NCBI Taxonomy" id="68270"/>
    <lineage>
        <taxon>Bacteria</taxon>
        <taxon>Bacillati</taxon>
        <taxon>Actinomycetota</taxon>
        <taxon>Actinomycetes</taxon>
        <taxon>Kitasatosporales</taxon>
        <taxon>Streptomycetaceae</taxon>
        <taxon>Streptomyces</taxon>
    </lineage>
</organism>
<name>A0A516R3K8_STRST</name>
<evidence type="ECO:0000313" key="12">
    <source>
        <dbReference type="EMBL" id="QDQ10239.1"/>
    </source>
</evidence>
<feature type="domain" description="Beta-ketoacyl-[acyl-carrier-protein] synthase III N-terminal" evidence="11">
    <location>
        <begin position="118"/>
        <end position="195"/>
    </location>
</feature>
<accession>A0A516R3K8</accession>
<dbReference type="NCBIfam" id="TIGR00747">
    <property type="entry name" value="fabH"/>
    <property type="match status" value="1"/>
</dbReference>
<dbReference type="Pfam" id="PF08545">
    <property type="entry name" value="ACP_syn_III"/>
    <property type="match status" value="1"/>
</dbReference>
<evidence type="ECO:0000256" key="8">
    <source>
        <dbReference type="ARBA" id="ARBA00023160"/>
    </source>
</evidence>
<dbReference type="PANTHER" id="PTHR34069:SF2">
    <property type="entry name" value="BETA-KETOACYL-[ACYL-CARRIER-PROTEIN] SYNTHASE III"/>
    <property type="match status" value="1"/>
</dbReference>
<dbReference type="NCBIfam" id="NF006829">
    <property type="entry name" value="PRK09352.1"/>
    <property type="match status" value="1"/>
</dbReference>
<keyword evidence="4" id="KW-0444">Lipid biosynthesis</keyword>
<evidence type="ECO:0000256" key="5">
    <source>
        <dbReference type="ARBA" id="ARBA00022679"/>
    </source>
</evidence>
<dbReference type="GO" id="GO:0044550">
    <property type="term" value="P:secondary metabolite biosynthetic process"/>
    <property type="evidence" value="ECO:0007669"/>
    <property type="project" value="TreeGrafter"/>
</dbReference>
<sequence>MPLADLLQEERTYGSRITGIAAYRPARLLTNEELAPLTTVSPEWIEQRTGIKTRYHAGEGEDLVDMSVAAGEKALVHADVDPAEVDLTIVATATRKRRMPGIAPEVASRIGLPNSGAYDLNAVCAGFTYSLAMASNAVRLGEARTVLVVGAERTSDWIDPQDPDTFVIFGDGAGAAVVSRSAEVGVGPAVWGSDGARHKVLGITEKADGREYVQMNGPLVYKWSTATMPDVALRACAAAGLTIDDVDWFVPHQANNRIIRTLTHELGLPPERVVNDVVVTGNTSAASVPLALSSLYDSGRSTPGDIVLLLGFGAGLTYAGQIVRMP</sequence>
<dbReference type="CDD" id="cd00830">
    <property type="entry name" value="KAS_III"/>
    <property type="match status" value="1"/>
</dbReference>
<evidence type="ECO:0000256" key="7">
    <source>
        <dbReference type="ARBA" id="ARBA00023098"/>
    </source>
</evidence>
<keyword evidence="5" id="KW-0808">Transferase</keyword>
<dbReference type="GO" id="GO:0006633">
    <property type="term" value="P:fatty acid biosynthetic process"/>
    <property type="evidence" value="ECO:0007669"/>
    <property type="project" value="UniProtKB-KW"/>
</dbReference>
<reference evidence="12 13" key="1">
    <citation type="journal article" date="2019" name="J. Ind. Microbiol. Biotechnol.">
        <title>The complete genomic sequence of Streptomyces spectabilis NRRL-2792 and identification of secondary metabolite biosynthetic gene clusters.</title>
        <authorList>
            <person name="Sinha A."/>
            <person name="Phillips-Salemka S."/>
            <person name="Niraula T.A."/>
            <person name="Short K.A."/>
            <person name="Niraula N.P."/>
        </authorList>
    </citation>
    <scope>NUCLEOTIDE SEQUENCE [LARGE SCALE GENOMIC DNA]</scope>
    <source>
        <strain evidence="12 13">NRRL 2792</strain>
    </source>
</reference>
<evidence type="ECO:0000313" key="13">
    <source>
        <dbReference type="Proteomes" id="UP000316806"/>
    </source>
</evidence>
<evidence type="ECO:0000256" key="3">
    <source>
        <dbReference type="ARBA" id="ARBA00022490"/>
    </source>
</evidence>
<evidence type="ECO:0000259" key="11">
    <source>
        <dbReference type="Pfam" id="PF08545"/>
    </source>
</evidence>
<dbReference type="Pfam" id="PF08541">
    <property type="entry name" value="ACP_syn_III_C"/>
    <property type="match status" value="1"/>
</dbReference>
<dbReference type="InterPro" id="IPR004655">
    <property type="entry name" value="FabH"/>
</dbReference>
<dbReference type="EMBL" id="CP040916">
    <property type="protein sequence ID" value="QDQ10239.1"/>
    <property type="molecule type" value="Genomic_DNA"/>
</dbReference>
<keyword evidence="6" id="KW-0276">Fatty acid metabolism</keyword>
<keyword evidence="8" id="KW-0275">Fatty acid biosynthesis</keyword>
<comment type="pathway">
    <text evidence="1">Lipid metabolism.</text>
</comment>
<proteinExistence type="inferred from homology"/>